<evidence type="ECO:0000313" key="1">
    <source>
        <dbReference type="EMBL" id="KKM03500.1"/>
    </source>
</evidence>
<comment type="caution">
    <text evidence="1">The sequence shown here is derived from an EMBL/GenBank/DDBJ whole genome shotgun (WGS) entry which is preliminary data.</text>
</comment>
<accession>A0A0F9GXE3</accession>
<sequence>MEVDSPMDKLYEAYLAGGGDPSEWPHDHWFRCPACGSLGRIDRSQYEGEVSIICTDCAFHGYRKEVTP</sequence>
<protein>
    <submittedName>
        <fullName evidence="1">Uncharacterized protein</fullName>
    </submittedName>
</protein>
<dbReference type="EMBL" id="LAZR01016667">
    <property type="protein sequence ID" value="KKM03500.1"/>
    <property type="molecule type" value="Genomic_DNA"/>
</dbReference>
<dbReference type="AlphaFoldDB" id="A0A0F9GXE3"/>
<name>A0A0F9GXE3_9ZZZZ</name>
<organism evidence="1">
    <name type="scientific">marine sediment metagenome</name>
    <dbReference type="NCBI Taxonomy" id="412755"/>
    <lineage>
        <taxon>unclassified sequences</taxon>
        <taxon>metagenomes</taxon>
        <taxon>ecological metagenomes</taxon>
    </lineage>
</organism>
<gene>
    <name evidence="1" type="ORF">LCGC14_1773850</name>
</gene>
<reference evidence="1" key="1">
    <citation type="journal article" date="2015" name="Nature">
        <title>Complex archaea that bridge the gap between prokaryotes and eukaryotes.</title>
        <authorList>
            <person name="Spang A."/>
            <person name="Saw J.H."/>
            <person name="Jorgensen S.L."/>
            <person name="Zaremba-Niedzwiedzka K."/>
            <person name="Martijn J."/>
            <person name="Lind A.E."/>
            <person name="van Eijk R."/>
            <person name="Schleper C."/>
            <person name="Guy L."/>
            <person name="Ettema T.J."/>
        </authorList>
    </citation>
    <scope>NUCLEOTIDE SEQUENCE</scope>
</reference>
<proteinExistence type="predicted"/>